<name>A0A917L4N7_9ACTN</name>
<dbReference type="RefSeq" id="WP_189314811.1">
    <property type="nucleotide sequence ID" value="NZ_BMQA01000029.1"/>
</dbReference>
<evidence type="ECO:0000313" key="1">
    <source>
        <dbReference type="EMBL" id="GGJ44505.1"/>
    </source>
</evidence>
<dbReference type="InterPro" id="IPR019587">
    <property type="entry name" value="Polyketide_cyclase/dehydratase"/>
</dbReference>
<keyword evidence="2" id="KW-1185">Reference proteome</keyword>
<proteinExistence type="predicted"/>
<dbReference type="Gene3D" id="3.30.530.20">
    <property type="match status" value="2"/>
</dbReference>
<organism evidence="1 2">
    <name type="scientific">Streptomyces brasiliensis</name>
    <dbReference type="NCBI Taxonomy" id="1954"/>
    <lineage>
        <taxon>Bacteria</taxon>
        <taxon>Bacillati</taxon>
        <taxon>Actinomycetota</taxon>
        <taxon>Actinomycetes</taxon>
        <taxon>Kitasatosporales</taxon>
        <taxon>Streptomycetaceae</taxon>
        <taxon>Streptomyces</taxon>
    </lineage>
</organism>
<dbReference type="SUPFAM" id="SSF55961">
    <property type="entry name" value="Bet v1-like"/>
    <property type="match status" value="2"/>
</dbReference>
<reference evidence="1" key="1">
    <citation type="journal article" date="2014" name="Int. J. Syst. Evol. Microbiol.">
        <title>Complete genome sequence of Corynebacterium casei LMG S-19264T (=DSM 44701T), isolated from a smear-ripened cheese.</title>
        <authorList>
            <consortium name="US DOE Joint Genome Institute (JGI-PGF)"/>
            <person name="Walter F."/>
            <person name="Albersmeier A."/>
            <person name="Kalinowski J."/>
            <person name="Ruckert C."/>
        </authorList>
    </citation>
    <scope>NUCLEOTIDE SEQUENCE</scope>
    <source>
        <strain evidence="1">JCM 3086</strain>
    </source>
</reference>
<dbReference type="Proteomes" id="UP000657574">
    <property type="component" value="Unassembled WGS sequence"/>
</dbReference>
<dbReference type="CDD" id="cd08861">
    <property type="entry name" value="OtcD1_ARO-CYC_like"/>
    <property type="match status" value="1"/>
</dbReference>
<protein>
    <recommendedName>
        <fullName evidence="3">Aromatase</fullName>
    </recommendedName>
</protein>
<dbReference type="InterPro" id="IPR023393">
    <property type="entry name" value="START-like_dom_sf"/>
</dbReference>
<comment type="caution">
    <text evidence="1">The sequence shown here is derived from an EMBL/GenBank/DDBJ whole genome shotgun (WGS) entry which is preliminary data.</text>
</comment>
<gene>
    <name evidence="1" type="ORF">GCM10010121_064630</name>
</gene>
<evidence type="ECO:0000313" key="2">
    <source>
        <dbReference type="Proteomes" id="UP000657574"/>
    </source>
</evidence>
<dbReference type="AlphaFoldDB" id="A0A917L4N7"/>
<reference evidence="1" key="2">
    <citation type="submission" date="2020-09" db="EMBL/GenBank/DDBJ databases">
        <authorList>
            <person name="Sun Q."/>
            <person name="Ohkuma M."/>
        </authorList>
    </citation>
    <scope>NUCLEOTIDE SEQUENCE</scope>
    <source>
        <strain evidence="1">JCM 3086</strain>
    </source>
</reference>
<dbReference type="Pfam" id="PF10604">
    <property type="entry name" value="Polyketide_cyc2"/>
    <property type="match status" value="1"/>
</dbReference>
<sequence>MSSMRGHRVGHTVPVAAPAGVVYGVLADAARWPVLLSSHVHVERLDFDGDTEHLREWEVTGGGVRASRTRRVLDARSRVIEFEQRYAPGPGAWAAGAWSVEAQDTGRCLLTLRQDLPRDGSTGTAGEVEAQVRGRLERVRRVAEQWETFDELLLSFEDGVLVNGPAELVYDFLYRAGEWAETVPHVDWTSVSEDQPGVQLAVMDTCAGQTGEPARVEAVRLCFPHAGRIVFKDTRVPGPIAAHAGEWYLLPTESGVRAGCVHHVLLGQEDVARALGEDATLADARRQVREWLGRASTEALGLAKWHAESAVCRLR</sequence>
<evidence type="ECO:0008006" key="3">
    <source>
        <dbReference type="Google" id="ProtNLM"/>
    </source>
</evidence>
<accession>A0A917L4N7</accession>
<dbReference type="EMBL" id="BMQA01000029">
    <property type="protein sequence ID" value="GGJ44505.1"/>
    <property type="molecule type" value="Genomic_DNA"/>
</dbReference>